<reference evidence="4" key="1">
    <citation type="submission" date="2015-10" db="EMBL/GenBank/DDBJ databases">
        <authorList>
            <person name="Gilbert D.G."/>
        </authorList>
    </citation>
    <scope>NUCLEOTIDE SEQUENCE</scope>
</reference>
<gene>
    <name evidence="4" type="ORF">MGWOODY_Tha2698</name>
</gene>
<dbReference type="InterPro" id="IPR020012">
    <property type="entry name" value="LysM_FimV"/>
</dbReference>
<feature type="compositionally biased region" description="Acidic residues" evidence="2">
    <location>
        <begin position="772"/>
        <end position="788"/>
    </location>
</feature>
<dbReference type="InterPro" id="IPR057840">
    <property type="entry name" value="FimV_N"/>
</dbReference>
<feature type="region of interest" description="Disordered" evidence="2">
    <location>
        <begin position="768"/>
        <end position="788"/>
    </location>
</feature>
<dbReference type="InterPro" id="IPR011990">
    <property type="entry name" value="TPR-like_helical_dom_sf"/>
</dbReference>
<name>A0A160TDR6_9ZZZZ</name>
<evidence type="ECO:0000259" key="3">
    <source>
        <dbReference type="Pfam" id="PF25800"/>
    </source>
</evidence>
<evidence type="ECO:0000256" key="1">
    <source>
        <dbReference type="SAM" id="Coils"/>
    </source>
</evidence>
<dbReference type="Gene3D" id="1.25.40.10">
    <property type="entry name" value="Tetratricopeptide repeat domain"/>
    <property type="match status" value="1"/>
</dbReference>
<feature type="compositionally biased region" description="Polar residues" evidence="2">
    <location>
        <begin position="271"/>
        <end position="281"/>
    </location>
</feature>
<dbReference type="Gene3D" id="1.20.58.2200">
    <property type="match status" value="1"/>
</dbReference>
<dbReference type="NCBIfam" id="TIGR03505">
    <property type="entry name" value="FimV_core"/>
    <property type="match status" value="1"/>
</dbReference>
<dbReference type="NCBIfam" id="TIGR03504">
    <property type="entry name" value="FimV_Cterm"/>
    <property type="match status" value="1"/>
</dbReference>
<dbReference type="CDD" id="cd00118">
    <property type="entry name" value="LysM"/>
    <property type="match status" value="1"/>
</dbReference>
<dbReference type="Pfam" id="PF25800">
    <property type="entry name" value="FimV_N"/>
    <property type="match status" value="1"/>
</dbReference>
<feature type="region of interest" description="Disordered" evidence="2">
    <location>
        <begin position="1031"/>
        <end position="1050"/>
    </location>
</feature>
<dbReference type="InterPro" id="IPR020011">
    <property type="entry name" value="FimV_C"/>
</dbReference>
<feature type="domain" description="FimV N-terminal" evidence="3">
    <location>
        <begin position="24"/>
        <end position="126"/>
    </location>
</feature>
<dbReference type="InterPro" id="IPR019734">
    <property type="entry name" value="TPR_rpt"/>
</dbReference>
<feature type="coiled-coil region" evidence="1">
    <location>
        <begin position="321"/>
        <end position="362"/>
    </location>
</feature>
<evidence type="ECO:0000256" key="2">
    <source>
        <dbReference type="SAM" id="MobiDB-lite"/>
    </source>
</evidence>
<dbReference type="InterPro" id="IPR036779">
    <property type="entry name" value="LysM_dom_sf"/>
</dbReference>
<dbReference type="AlphaFoldDB" id="A0A160TDR6"/>
<keyword evidence="4" id="KW-0812">Transmembrane</keyword>
<proteinExistence type="predicted"/>
<feature type="coiled-coil region" evidence="1">
    <location>
        <begin position="890"/>
        <end position="942"/>
    </location>
</feature>
<dbReference type="Gene3D" id="3.10.350.10">
    <property type="entry name" value="LysM domain"/>
    <property type="match status" value="1"/>
</dbReference>
<organism evidence="4">
    <name type="scientific">hydrothermal vent metagenome</name>
    <dbReference type="NCBI Taxonomy" id="652676"/>
    <lineage>
        <taxon>unclassified sequences</taxon>
        <taxon>metagenomes</taxon>
        <taxon>ecological metagenomes</taxon>
    </lineage>
</organism>
<keyword evidence="1" id="KW-0175">Coiled coil</keyword>
<protein>
    <submittedName>
        <fullName evidence="4">Probable type IV pilus assembly FimV-related transmembrane protein</fullName>
    </submittedName>
</protein>
<feature type="compositionally biased region" description="Basic and acidic residues" evidence="2">
    <location>
        <begin position="1036"/>
        <end position="1050"/>
    </location>
</feature>
<evidence type="ECO:0000313" key="4">
    <source>
        <dbReference type="EMBL" id="CUS42725.1"/>
    </source>
</evidence>
<feature type="region of interest" description="Disordered" evidence="2">
    <location>
        <begin position="266"/>
        <end position="313"/>
    </location>
</feature>
<keyword evidence="4" id="KW-0472">Membrane</keyword>
<accession>A0A160TDR6</accession>
<dbReference type="InterPro" id="IPR018392">
    <property type="entry name" value="LysM"/>
</dbReference>
<dbReference type="EMBL" id="CZQC01000069">
    <property type="protein sequence ID" value="CUS42725.1"/>
    <property type="molecule type" value="Genomic_DNA"/>
</dbReference>
<sequence length="1050" mass="112561">MKRLLANSLLLAGGLTLSSELLALGLGEMTLKSALNQPLNAEIQLVDAGDLTQWEIKPSLASANDFERAGVDRYYFLTKIQFKVEGNRVVVTSKDVINEPFLNFLVELNWPAGRVLREYTVLLDPPVFQEATINPLVATPASSVTSTTSVTSQQPAGAPVAGAQPSYNRWANEAAAPGTYKVQPNDTLWQIAVATRPDRAVSPQQMMVALQEANPNAFIDGNINRLKSHETLRVPTADEIRGVPTQQAVAEVARQNQAIKAGAAQLDATGRKNSGTGSRASETGGEVRLVTAPSDNKDAQGASGEVGRGSASRQEAMEADLSIALENLDKGRRENEELAKRLAALEEQINTLQRLVALKDDQLANMQVGGSNTKAANAEVNPQATDAVVAKPVDSAAETAVVSEKSADGATTETAKDYNYAAEADPKAAVEPSAEAAANAEAEAIKARKERLAKLLAAEEAAKAKDKSILDQVMEFRDELMIGGGALLIGLLVLVGLRRRKKSDDNTQDETADFDEEPVVMGDGKFDNETLDNFDLSDDDLAVAETNFGDEDLGLDEFAEEDEGKYETVAQTEDAISESEIYIAYGKFDQAIDLLSSAIESEPSRTDLRLKLLELYTEVDDAEAFAKAEGELSELGDIIASTQAEDLRKRLSSPLDPMVAGAAVVAGAMSLDDGQIPSLDDENDEFAGGLDFGDALDFGDDTETVADDGLGKSLEEVPSLDLDANVDFDVASEGPQLSLDTPDLDDEFDSESDELEFDVEESVELAEKKADDELDEFDFDLGDDADEPLEFDEPAVTEVAAIKDELVADDFDFAEDEMEAELDLETIDFAEEPEAVVTTEVEDEELDSEEDDLVELAETTAEAPASEDDVLAFDMDAETGFESDDSDVDLQSLEAELDAIGTEAADAEIVSGADDLDEAMPMADVQDDLAEAEDDLAEFDLAIADDAEANDDIEVATEDDDLSILDGLSAGEDDSAAELIGGIDLDELAASDDEFDFLAGTDECATKLDLARAYIDMEDVDGAKELLQEVVQEGSDQQKQDARELMDNLA</sequence>
<dbReference type="InterPro" id="IPR038440">
    <property type="entry name" value="FimV_C_sf"/>
</dbReference>
<dbReference type="PROSITE" id="PS50005">
    <property type="entry name" value="TPR"/>
    <property type="match status" value="1"/>
</dbReference>